<dbReference type="RefSeq" id="WP_268236346.1">
    <property type="nucleotide sequence ID" value="NZ_BMFV01000003.1"/>
</dbReference>
<accession>A0A8J2ZT97</accession>
<dbReference type="Proteomes" id="UP000656813">
    <property type="component" value="Unassembled WGS sequence"/>
</dbReference>
<keyword evidence="2" id="KW-1185">Reference proteome</keyword>
<reference evidence="1" key="2">
    <citation type="submission" date="2020-09" db="EMBL/GenBank/DDBJ databases">
        <authorList>
            <person name="Sun Q."/>
            <person name="Zhou Y."/>
        </authorList>
    </citation>
    <scope>NUCLEOTIDE SEQUENCE</scope>
    <source>
        <strain evidence="1">CGMCC 1.12777</strain>
    </source>
</reference>
<organism evidence="1 2">
    <name type="scientific">Pullulanibacillus pueri</name>
    <dbReference type="NCBI Taxonomy" id="1437324"/>
    <lineage>
        <taxon>Bacteria</taxon>
        <taxon>Bacillati</taxon>
        <taxon>Bacillota</taxon>
        <taxon>Bacilli</taxon>
        <taxon>Bacillales</taxon>
        <taxon>Sporolactobacillaceae</taxon>
        <taxon>Pullulanibacillus</taxon>
    </lineage>
</organism>
<sequence length="44" mass="5208">MEIKEFESLIKNAPDNFEDNDRISIKAFVEGLLISYYENEKLIK</sequence>
<name>A0A8J2ZT97_9BACL</name>
<protein>
    <submittedName>
        <fullName evidence="1">Uncharacterized protein</fullName>
    </submittedName>
</protein>
<evidence type="ECO:0000313" key="2">
    <source>
        <dbReference type="Proteomes" id="UP000656813"/>
    </source>
</evidence>
<gene>
    <name evidence="1" type="ORF">GCM10007096_07590</name>
</gene>
<evidence type="ECO:0000313" key="1">
    <source>
        <dbReference type="EMBL" id="GGH76728.1"/>
    </source>
</evidence>
<reference evidence="1" key="1">
    <citation type="journal article" date="2014" name="Int. J. Syst. Evol. Microbiol.">
        <title>Complete genome sequence of Corynebacterium casei LMG S-19264T (=DSM 44701T), isolated from a smear-ripened cheese.</title>
        <authorList>
            <consortium name="US DOE Joint Genome Institute (JGI-PGF)"/>
            <person name="Walter F."/>
            <person name="Albersmeier A."/>
            <person name="Kalinowski J."/>
            <person name="Ruckert C."/>
        </authorList>
    </citation>
    <scope>NUCLEOTIDE SEQUENCE</scope>
    <source>
        <strain evidence="1">CGMCC 1.12777</strain>
    </source>
</reference>
<proteinExistence type="predicted"/>
<comment type="caution">
    <text evidence="1">The sequence shown here is derived from an EMBL/GenBank/DDBJ whole genome shotgun (WGS) entry which is preliminary data.</text>
</comment>
<dbReference type="AlphaFoldDB" id="A0A8J2ZT97"/>
<dbReference type="EMBL" id="BMFV01000003">
    <property type="protein sequence ID" value="GGH76728.1"/>
    <property type="molecule type" value="Genomic_DNA"/>
</dbReference>